<comment type="similarity">
    <text evidence="1">Belongs to the SMP-30/CGR1 family.</text>
</comment>
<keyword evidence="3" id="KW-0862">Zinc</keyword>
<dbReference type="PANTHER" id="PTHR10907">
    <property type="entry name" value="REGUCALCIN"/>
    <property type="match status" value="1"/>
</dbReference>
<organism evidence="5 6">
    <name type="scientific">Bradyrhizobium brasilense</name>
    <dbReference type="NCBI Taxonomy" id="1419277"/>
    <lineage>
        <taxon>Bacteria</taxon>
        <taxon>Pseudomonadati</taxon>
        <taxon>Pseudomonadota</taxon>
        <taxon>Alphaproteobacteria</taxon>
        <taxon>Hyphomicrobiales</taxon>
        <taxon>Nitrobacteraceae</taxon>
        <taxon>Bradyrhizobium</taxon>
    </lineage>
</organism>
<protein>
    <submittedName>
        <fullName evidence="5">Sugar lactone lactonase YvrE</fullName>
    </submittedName>
</protein>
<dbReference type="InterPro" id="IPR005511">
    <property type="entry name" value="SMP-30"/>
</dbReference>
<feature type="binding site" evidence="3">
    <location>
        <position position="207"/>
    </location>
    <ligand>
        <name>a divalent metal cation</name>
        <dbReference type="ChEBI" id="CHEBI:60240"/>
    </ligand>
</feature>
<comment type="cofactor">
    <cofactor evidence="3">
        <name>Zn(2+)</name>
        <dbReference type="ChEBI" id="CHEBI:29105"/>
    </cofactor>
    <text evidence="3">Binds 1 divalent metal cation per subunit.</text>
</comment>
<feature type="binding site" evidence="3">
    <location>
        <position position="157"/>
    </location>
    <ligand>
        <name>a divalent metal cation</name>
        <dbReference type="ChEBI" id="CHEBI:60240"/>
    </ligand>
</feature>
<evidence type="ECO:0000313" key="5">
    <source>
        <dbReference type="EMBL" id="SDF42800.1"/>
    </source>
</evidence>
<dbReference type="InterPro" id="IPR011042">
    <property type="entry name" value="6-blade_b-propeller_TolB-like"/>
</dbReference>
<feature type="binding site" evidence="3">
    <location>
        <position position="27"/>
    </location>
    <ligand>
        <name>a divalent metal cation</name>
        <dbReference type="ChEBI" id="CHEBI:60240"/>
    </ligand>
</feature>
<evidence type="ECO:0000259" key="4">
    <source>
        <dbReference type="Pfam" id="PF08450"/>
    </source>
</evidence>
<dbReference type="SUPFAM" id="SSF63829">
    <property type="entry name" value="Calcium-dependent phosphotriesterase"/>
    <property type="match status" value="1"/>
</dbReference>
<dbReference type="EMBL" id="FMZW01000055">
    <property type="protein sequence ID" value="SDF42800.1"/>
    <property type="molecule type" value="Genomic_DNA"/>
</dbReference>
<keyword evidence="3" id="KW-0479">Metal-binding</keyword>
<sequence length="301" mass="32864">MTDRAAEPLMEEVPTSVLSAERCHLGEGPTYDAATNTAWWFDIRERRLFEHRFAGGRTVIHELPKMASALARIDGERQLILAEDGLYVRHVADGRLELFAALEADNPLTRSNDARVHPSGTFWLGTMGRHAEQGAGAIYALHRGRIVRLYPGITIPNAICFSPAGDIGYFADTATNVLHRVPLDPSTGLPTGEPIELIRHQGSGGLDGAIVDADGLIWNARWGGGCVDVYDPAGRHLRSLRVPARQSSCPAFVGRDFSRVLVTSAWQDMDEAQRAADPEHGRTFLLEAAARGRAEPDVKLS</sequence>
<name>A0A1G7L137_9BRAD</name>
<dbReference type="AlphaFoldDB" id="A0A1G7L137"/>
<dbReference type="GO" id="GO:0004341">
    <property type="term" value="F:gluconolactonase activity"/>
    <property type="evidence" value="ECO:0007669"/>
    <property type="project" value="TreeGrafter"/>
</dbReference>
<accession>A0A1G7L137</accession>
<dbReference type="PANTHER" id="PTHR10907:SF47">
    <property type="entry name" value="REGUCALCIN"/>
    <property type="match status" value="1"/>
</dbReference>
<evidence type="ECO:0000256" key="1">
    <source>
        <dbReference type="ARBA" id="ARBA00008853"/>
    </source>
</evidence>
<feature type="binding site" evidence="3">
    <location>
        <position position="112"/>
    </location>
    <ligand>
        <name>substrate</name>
    </ligand>
</feature>
<dbReference type="Pfam" id="PF08450">
    <property type="entry name" value="SGL"/>
    <property type="match status" value="1"/>
</dbReference>
<evidence type="ECO:0000256" key="2">
    <source>
        <dbReference type="PIRSR" id="PIRSR605511-1"/>
    </source>
</evidence>
<evidence type="ECO:0000256" key="3">
    <source>
        <dbReference type="PIRSR" id="PIRSR605511-2"/>
    </source>
</evidence>
<feature type="domain" description="SMP-30/Gluconolactonase/LRE-like region" evidence="4">
    <location>
        <begin position="25"/>
        <end position="265"/>
    </location>
</feature>
<evidence type="ECO:0000313" key="6">
    <source>
        <dbReference type="Proteomes" id="UP000199245"/>
    </source>
</evidence>
<feature type="active site" description="Proton donor/acceptor" evidence="2">
    <location>
        <position position="207"/>
    </location>
</feature>
<dbReference type="GO" id="GO:0005509">
    <property type="term" value="F:calcium ion binding"/>
    <property type="evidence" value="ECO:0007669"/>
    <property type="project" value="TreeGrafter"/>
</dbReference>
<proteinExistence type="inferred from homology"/>
<dbReference type="Proteomes" id="UP000199245">
    <property type="component" value="Unassembled WGS sequence"/>
</dbReference>
<dbReference type="GO" id="GO:0019853">
    <property type="term" value="P:L-ascorbic acid biosynthetic process"/>
    <property type="evidence" value="ECO:0007669"/>
    <property type="project" value="TreeGrafter"/>
</dbReference>
<dbReference type="Gene3D" id="2.120.10.30">
    <property type="entry name" value="TolB, C-terminal domain"/>
    <property type="match status" value="1"/>
</dbReference>
<gene>
    <name evidence="5" type="ORF">SAMN05216337_105545</name>
</gene>
<feature type="binding site" evidence="3">
    <location>
        <position position="110"/>
    </location>
    <ligand>
        <name>substrate</name>
    </ligand>
</feature>
<dbReference type="InterPro" id="IPR013658">
    <property type="entry name" value="SGL"/>
</dbReference>
<reference evidence="5 6" key="1">
    <citation type="submission" date="2016-10" db="EMBL/GenBank/DDBJ databases">
        <authorList>
            <person name="de Groot N.N."/>
        </authorList>
    </citation>
    <scope>NUCLEOTIDE SEQUENCE [LARGE SCALE GENOMIC DNA]</scope>
    <source>
        <strain evidence="5 6">R5</strain>
    </source>
</reference>
<dbReference type="PRINTS" id="PR01790">
    <property type="entry name" value="SMP30FAMILY"/>
</dbReference>